<evidence type="ECO:0000259" key="6">
    <source>
        <dbReference type="PROSITE" id="PS50850"/>
    </source>
</evidence>
<protein>
    <recommendedName>
        <fullName evidence="6">Major facilitator superfamily (MFS) profile domain-containing protein</fullName>
    </recommendedName>
</protein>
<evidence type="ECO:0000313" key="7">
    <source>
        <dbReference type="EMBL" id="EDW59156.2"/>
    </source>
</evidence>
<organism evidence="7 8">
    <name type="scientific">Drosophila virilis</name>
    <name type="common">Fruit fly</name>
    <dbReference type="NCBI Taxonomy" id="7244"/>
    <lineage>
        <taxon>Eukaryota</taxon>
        <taxon>Metazoa</taxon>
        <taxon>Ecdysozoa</taxon>
        <taxon>Arthropoda</taxon>
        <taxon>Hexapoda</taxon>
        <taxon>Insecta</taxon>
        <taxon>Pterygota</taxon>
        <taxon>Neoptera</taxon>
        <taxon>Endopterygota</taxon>
        <taxon>Diptera</taxon>
        <taxon>Brachycera</taxon>
        <taxon>Muscomorpha</taxon>
        <taxon>Ephydroidea</taxon>
        <taxon>Drosophilidae</taxon>
        <taxon>Drosophila</taxon>
    </lineage>
</organism>
<feature type="transmembrane region" description="Helical" evidence="5">
    <location>
        <begin position="460"/>
        <end position="481"/>
    </location>
</feature>
<dbReference type="KEGG" id="dvi:6632717"/>
<feature type="transmembrane region" description="Helical" evidence="5">
    <location>
        <begin position="337"/>
        <end position="357"/>
    </location>
</feature>
<feature type="transmembrane region" description="Helical" evidence="5">
    <location>
        <begin position="17"/>
        <end position="36"/>
    </location>
</feature>
<feature type="transmembrane region" description="Helical" evidence="5">
    <location>
        <begin position="221"/>
        <end position="240"/>
    </location>
</feature>
<evidence type="ECO:0000313" key="8">
    <source>
        <dbReference type="Proteomes" id="UP000008792"/>
    </source>
</evidence>
<evidence type="ECO:0000256" key="2">
    <source>
        <dbReference type="ARBA" id="ARBA00022692"/>
    </source>
</evidence>
<sequence>MLEVDKILEKCGSFGRLQLIMLILTSLLNVILTMHYESEEMISFVPRHWCADGLVSGSAPPNTSSCKPLNTSHSTCHKYKYEPYMGFQSFTSETNWICNKHWKMNVGASMYTVGSLLGTLALGYMGDTVGRLPTLILANLISMIGNFLTIFGTSLFLFCLFRFINGFATDTNYAMMYILLLEYIRPSLRTICLSITVGVFYCMGAICAPWVALLLGTWRSYLLVSSVPLIIVPFFYCILLESVQWLISRQNYNKAVATLRRVAKINRVQIEDSVYEEFIASCKLSQQKAKIEPNLLDLFRTPRLRRTLFILAFDMAVISFSHFIAIRKLRRDWFPHFVWNSIQYTMVLPSWLIALAFQDIIGRKALNSISLICCSVFISITNIVLFDDASDTNRITILQLMFLLIGICFCNVAFNTASLYTVELLPTCLRCQGDATVDAFARMVQLTCTYFLNMTSFSPLLPEIILVVLTLLAACLCLLLPETTNHTLPNSLEDSEELGIDEHWYTFPCIKKGM</sequence>
<dbReference type="PANTHER" id="PTHR24064">
    <property type="entry name" value="SOLUTE CARRIER FAMILY 22 MEMBER"/>
    <property type="match status" value="1"/>
</dbReference>
<dbReference type="GO" id="GO:0016020">
    <property type="term" value="C:membrane"/>
    <property type="evidence" value="ECO:0007669"/>
    <property type="project" value="UniProtKB-SubCell"/>
</dbReference>
<evidence type="ECO:0000256" key="3">
    <source>
        <dbReference type="ARBA" id="ARBA00022989"/>
    </source>
</evidence>
<feature type="transmembrane region" description="Helical" evidence="5">
    <location>
        <begin position="398"/>
        <end position="420"/>
    </location>
</feature>
<keyword evidence="2 5" id="KW-0812">Transmembrane</keyword>
<feature type="transmembrane region" description="Helical" evidence="5">
    <location>
        <begin position="369"/>
        <end position="386"/>
    </location>
</feature>
<comment type="subcellular location">
    <subcellularLocation>
        <location evidence="1">Membrane</location>
        <topology evidence="1">Multi-pass membrane protein</topology>
    </subcellularLocation>
</comment>
<evidence type="ECO:0000256" key="1">
    <source>
        <dbReference type="ARBA" id="ARBA00004141"/>
    </source>
</evidence>
<reference evidence="7 8" key="1">
    <citation type="journal article" date="2007" name="Nature">
        <title>Evolution of genes and genomes on the Drosophila phylogeny.</title>
        <authorList>
            <consortium name="Drosophila 12 Genomes Consortium"/>
            <person name="Clark A.G."/>
            <person name="Eisen M.B."/>
            <person name="Smith D.R."/>
            <person name="Bergman C.M."/>
            <person name="Oliver B."/>
            <person name="Markow T.A."/>
            <person name="Kaufman T.C."/>
            <person name="Kellis M."/>
            <person name="Gelbart W."/>
            <person name="Iyer V.N."/>
            <person name="Pollard D.A."/>
            <person name="Sackton T.B."/>
            <person name="Larracuente A.M."/>
            <person name="Singh N.D."/>
            <person name="Abad J.P."/>
            <person name="Abt D.N."/>
            <person name="Adryan B."/>
            <person name="Aguade M."/>
            <person name="Akashi H."/>
            <person name="Anderson W.W."/>
            <person name="Aquadro C.F."/>
            <person name="Ardell D.H."/>
            <person name="Arguello R."/>
            <person name="Artieri C.G."/>
            <person name="Barbash D.A."/>
            <person name="Barker D."/>
            <person name="Barsanti P."/>
            <person name="Batterham P."/>
            <person name="Batzoglou S."/>
            <person name="Begun D."/>
            <person name="Bhutkar A."/>
            <person name="Blanco E."/>
            <person name="Bosak S.A."/>
            <person name="Bradley R.K."/>
            <person name="Brand A.D."/>
            <person name="Brent M.R."/>
            <person name="Brooks A.N."/>
            <person name="Brown R.H."/>
            <person name="Butlin R.K."/>
            <person name="Caggese C."/>
            <person name="Calvi B.R."/>
            <person name="Bernardo de Carvalho A."/>
            <person name="Caspi A."/>
            <person name="Castrezana S."/>
            <person name="Celniker S.E."/>
            <person name="Chang J.L."/>
            <person name="Chapple C."/>
            <person name="Chatterji S."/>
            <person name="Chinwalla A."/>
            <person name="Civetta A."/>
            <person name="Clifton S.W."/>
            <person name="Comeron J.M."/>
            <person name="Costello J.C."/>
            <person name="Coyne J.A."/>
            <person name="Daub J."/>
            <person name="David R.G."/>
            <person name="Delcher A.L."/>
            <person name="Delehaunty K."/>
            <person name="Do C.B."/>
            <person name="Ebling H."/>
            <person name="Edwards K."/>
            <person name="Eickbush T."/>
            <person name="Evans J.D."/>
            <person name="Filipski A."/>
            <person name="Findeiss S."/>
            <person name="Freyhult E."/>
            <person name="Fulton L."/>
            <person name="Fulton R."/>
            <person name="Garcia A.C."/>
            <person name="Gardiner A."/>
            <person name="Garfield D.A."/>
            <person name="Garvin B.E."/>
            <person name="Gibson G."/>
            <person name="Gilbert D."/>
            <person name="Gnerre S."/>
            <person name="Godfrey J."/>
            <person name="Good R."/>
            <person name="Gotea V."/>
            <person name="Gravely B."/>
            <person name="Greenberg A.J."/>
            <person name="Griffiths-Jones S."/>
            <person name="Gross S."/>
            <person name="Guigo R."/>
            <person name="Gustafson E.A."/>
            <person name="Haerty W."/>
            <person name="Hahn M.W."/>
            <person name="Halligan D.L."/>
            <person name="Halpern A.L."/>
            <person name="Halter G.M."/>
            <person name="Han M.V."/>
            <person name="Heger A."/>
            <person name="Hillier L."/>
            <person name="Hinrichs A.S."/>
            <person name="Holmes I."/>
            <person name="Hoskins R.A."/>
            <person name="Hubisz M.J."/>
            <person name="Hultmark D."/>
            <person name="Huntley M.A."/>
            <person name="Jaffe D.B."/>
            <person name="Jagadeeshan S."/>
            <person name="Jeck W.R."/>
            <person name="Johnson J."/>
            <person name="Jones C.D."/>
            <person name="Jordan W.C."/>
            <person name="Karpen G.H."/>
            <person name="Kataoka E."/>
            <person name="Keightley P.D."/>
            <person name="Kheradpour P."/>
            <person name="Kirkness E.F."/>
            <person name="Koerich L.B."/>
            <person name="Kristiansen K."/>
            <person name="Kudrna D."/>
            <person name="Kulathinal R.J."/>
            <person name="Kumar S."/>
            <person name="Kwok R."/>
            <person name="Lander E."/>
            <person name="Langley C.H."/>
            <person name="Lapoint R."/>
            <person name="Lazzaro B.P."/>
            <person name="Lee S.J."/>
            <person name="Levesque L."/>
            <person name="Li R."/>
            <person name="Lin C.F."/>
            <person name="Lin M.F."/>
            <person name="Lindblad-Toh K."/>
            <person name="Llopart A."/>
            <person name="Long M."/>
            <person name="Low L."/>
            <person name="Lozovsky E."/>
            <person name="Lu J."/>
            <person name="Luo M."/>
            <person name="Machado C.A."/>
            <person name="Makalowski W."/>
            <person name="Marzo M."/>
            <person name="Matsuda M."/>
            <person name="Matzkin L."/>
            <person name="McAllister B."/>
            <person name="McBride C.S."/>
            <person name="McKernan B."/>
            <person name="McKernan K."/>
            <person name="Mendez-Lago M."/>
            <person name="Minx P."/>
            <person name="Mollenhauer M.U."/>
            <person name="Montooth K."/>
            <person name="Mount S.M."/>
            <person name="Mu X."/>
            <person name="Myers E."/>
            <person name="Negre B."/>
            <person name="Newfeld S."/>
            <person name="Nielsen R."/>
            <person name="Noor M.A."/>
            <person name="O'Grady P."/>
            <person name="Pachter L."/>
            <person name="Papaceit M."/>
            <person name="Parisi M.J."/>
            <person name="Parisi M."/>
            <person name="Parts L."/>
            <person name="Pedersen J.S."/>
            <person name="Pesole G."/>
            <person name="Phillippy A.M."/>
            <person name="Ponting C.P."/>
            <person name="Pop M."/>
            <person name="Porcelli D."/>
            <person name="Powell J.R."/>
            <person name="Prohaska S."/>
            <person name="Pruitt K."/>
            <person name="Puig M."/>
            <person name="Quesneville H."/>
            <person name="Ram K.R."/>
            <person name="Rand D."/>
            <person name="Rasmussen M.D."/>
            <person name="Reed L.K."/>
            <person name="Reenan R."/>
            <person name="Reily A."/>
            <person name="Remington K.A."/>
            <person name="Rieger T.T."/>
            <person name="Ritchie M.G."/>
            <person name="Robin C."/>
            <person name="Rogers Y.H."/>
            <person name="Rohde C."/>
            <person name="Rozas J."/>
            <person name="Rubenfield M.J."/>
            <person name="Ruiz A."/>
            <person name="Russo S."/>
            <person name="Salzberg S.L."/>
            <person name="Sanchez-Gracia A."/>
            <person name="Saranga D.J."/>
            <person name="Sato H."/>
            <person name="Schaeffer S.W."/>
            <person name="Schatz M.C."/>
            <person name="Schlenke T."/>
            <person name="Schwartz R."/>
            <person name="Segarra C."/>
            <person name="Singh R.S."/>
            <person name="Sirot L."/>
            <person name="Sirota M."/>
            <person name="Sisneros N.B."/>
            <person name="Smith C.D."/>
            <person name="Smith T.F."/>
            <person name="Spieth J."/>
            <person name="Stage D.E."/>
            <person name="Stark A."/>
            <person name="Stephan W."/>
            <person name="Strausberg R.L."/>
            <person name="Strempel S."/>
            <person name="Sturgill D."/>
            <person name="Sutton G."/>
            <person name="Sutton G.G."/>
            <person name="Tao W."/>
            <person name="Teichmann S."/>
            <person name="Tobari Y.N."/>
            <person name="Tomimura Y."/>
            <person name="Tsolas J.M."/>
            <person name="Valente V.L."/>
            <person name="Venter E."/>
            <person name="Venter J.C."/>
            <person name="Vicario S."/>
            <person name="Vieira F.G."/>
            <person name="Vilella A.J."/>
            <person name="Villasante A."/>
            <person name="Walenz B."/>
            <person name="Wang J."/>
            <person name="Wasserman M."/>
            <person name="Watts T."/>
            <person name="Wilson D."/>
            <person name="Wilson R.K."/>
            <person name="Wing R.A."/>
            <person name="Wolfner M.F."/>
            <person name="Wong A."/>
            <person name="Wong G.K."/>
            <person name="Wu C.I."/>
            <person name="Wu G."/>
            <person name="Yamamoto D."/>
            <person name="Yang H.P."/>
            <person name="Yang S.P."/>
            <person name="Yorke J.A."/>
            <person name="Yoshida K."/>
            <person name="Zdobnov E."/>
            <person name="Zhang P."/>
            <person name="Zhang Y."/>
            <person name="Zimin A.V."/>
            <person name="Baldwin J."/>
            <person name="Abdouelleil A."/>
            <person name="Abdulkadir J."/>
            <person name="Abebe A."/>
            <person name="Abera B."/>
            <person name="Abreu J."/>
            <person name="Acer S.C."/>
            <person name="Aftuck L."/>
            <person name="Alexander A."/>
            <person name="An P."/>
            <person name="Anderson E."/>
            <person name="Anderson S."/>
            <person name="Arachi H."/>
            <person name="Azer M."/>
            <person name="Bachantsang P."/>
            <person name="Barry A."/>
            <person name="Bayul T."/>
            <person name="Berlin A."/>
            <person name="Bessette D."/>
            <person name="Bloom T."/>
            <person name="Blye J."/>
            <person name="Boguslavskiy L."/>
            <person name="Bonnet C."/>
            <person name="Boukhgalter B."/>
            <person name="Bourzgui I."/>
            <person name="Brown A."/>
            <person name="Cahill P."/>
            <person name="Channer S."/>
            <person name="Cheshatsang Y."/>
            <person name="Chuda L."/>
            <person name="Citroen M."/>
            <person name="Collymore A."/>
            <person name="Cooke P."/>
            <person name="Costello M."/>
            <person name="D'Aco K."/>
            <person name="Daza R."/>
            <person name="De Haan G."/>
            <person name="DeGray S."/>
            <person name="DeMaso C."/>
            <person name="Dhargay N."/>
            <person name="Dooley K."/>
            <person name="Dooley E."/>
            <person name="Doricent M."/>
            <person name="Dorje P."/>
            <person name="Dorjee K."/>
            <person name="Dupes A."/>
            <person name="Elong R."/>
            <person name="Falk J."/>
            <person name="Farina A."/>
            <person name="Faro S."/>
            <person name="Ferguson D."/>
            <person name="Fisher S."/>
            <person name="Foley C.D."/>
            <person name="Franke A."/>
            <person name="Friedrich D."/>
            <person name="Gadbois L."/>
            <person name="Gearin G."/>
            <person name="Gearin C.R."/>
            <person name="Giannoukos G."/>
            <person name="Goode T."/>
            <person name="Graham J."/>
            <person name="Grandbois E."/>
            <person name="Grewal S."/>
            <person name="Gyaltsen K."/>
            <person name="Hafez N."/>
            <person name="Hagos B."/>
            <person name="Hall J."/>
            <person name="Henson C."/>
            <person name="Hollinger A."/>
            <person name="Honan T."/>
            <person name="Huard M.D."/>
            <person name="Hughes L."/>
            <person name="Hurhula B."/>
            <person name="Husby M.E."/>
            <person name="Kamat A."/>
            <person name="Kanga B."/>
            <person name="Kashin S."/>
            <person name="Khazanovich D."/>
            <person name="Kisner P."/>
            <person name="Lance K."/>
            <person name="Lara M."/>
            <person name="Lee W."/>
            <person name="Lennon N."/>
            <person name="Letendre F."/>
            <person name="LeVine R."/>
            <person name="Lipovsky A."/>
            <person name="Liu X."/>
            <person name="Liu J."/>
            <person name="Liu S."/>
            <person name="Lokyitsang T."/>
            <person name="Lokyitsang Y."/>
            <person name="Lubonja R."/>
            <person name="Lui A."/>
            <person name="MacDonald P."/>
            <person name="Magnisalis V."/>
            <person name="Maru K."/>
            <person name="Matthews C."/>
            <person name="McCusker W."/>
            <person name="McDonough S."/>
            <person name="Mehta T."/>
            <person name="Meldrim J."/>
            <person name="Meneus L."/>
            <person name="Mihai O."/>
            <person name="Mihalev A."/>
            <person name="Mihova T."/>
            <person name="Mittelman R."/>
            <person name="Mlenga V."/>
            <person name="Montmayeur A."/>
            <person name="Mulrain L."/>
            <person name="Navidi A."/>
            <person name="Naylor J."/>
            <person name="Negash T."/>
            <person name="Nguyen T."/>
            <person name="Nguyen N."/>
            <person name="Nicol R."/>
            <person name="Norbu C."/>
            <person name="Norbu N."/>
            <person name="Novod N."/>
            <person name="O'Neill B."/>
            <person name="Osman S."/>
            <person name="Markiewicz E."/>
            <person name="Oyono O.L."/>
            <person name="Patti C."/>
            <person name="Phunkhang P."/>
            <person name="Pierre F."/>
            <person name="Priest M."/>
            <person name="Raghuraman S."/>
            <person name="Rege F."/>
            <person name="Reyes R."/>
            <person name="Rise C."/>
            <person name="Rogov P."/>
            <person name="Ross K."/>
            <person name="Ryan E."/>
            <person name="Settipalli S."/>
            <person name="Shea T."/>
            <person name="Sherpa N."/>
            <person name="Shi L."/>
            <person name="Shih D."/>
            <person name="Sparrow T."/>
            <person name="Spaulding J."/>
            <person name="Stalker J."/>
            <person name="Stange-Thomann N."/>
            <person name="Stavropoulos S."/>
            <person name="Stone C."/>
            <person name="Strader C."/>
            <person name="Tesfaye S."/>
            <person name="Thomson T."/>
            <person name="Thoulutsang Y."/>
            <person name="Thoulutsang D."/>
            <person name="Topham K."/>
            <person name="Topping I."/>
            <person name="Tsamla T."/>
            <person name="Vassiliev H."/>
            <person name="Vo A."/>
            <person name="Wangchuk T."/>
            <person name="Wangdi T."/>
            <person name="Weiand M."/>
            <person name="Wilkinson J."/>
            <person name="Wilson A."/>
            <person name="Yadav S."/>
            <person name="Young G."/>
            <person name="Yu Q."/>
            <person name="Zembek L."/>
            <person name="Zhong D."/>
            <person name="Zimmer A."/>
            <person name="Zwirko Z."/>
            <person name="Jaffe D.B."/>
            <person name="Alvarez P."/>
            <person name="Brockman W."/>
            <person name="Butler J."/>
            <person name="Chin C."/>
            <person name="Gnerre S."/>
            <person name="Grabherr M."/>
            <person name="Kleber M."/>
            <person name="Mauceli E."/>
            <person name="MacCallum I."/>
        </authorList>
    </citation>
    <scope>NUCLEOTIDE SEQUENCE [LARGE SCALE GENOMIC DNA]</scope>
    <source>
        <strain evidence="8">Tucson 15010-1051.87</strain>
    </source>
</reference>
<feature type="transmembrane region" description="Helical" evidence="5">
    <location>
        <begin position="136"/>
        <end position="157"/>
    </location>
</feature>
<dbReference type="InterPro" id="IPR005828">
    <property type="entry name" value="MFS_sugar_transport-like"/>
</dbReference>
<proteinExistence type="predicted"/>
<dbReference type="InParanoid" id="B4M680"/>
<gene>
    <name evidence="7" type="primary">Dvir\GJ10722</name>
    <name evidence="7" type="ORF">Dvir_GJ10722</name>
</gene>
<dbReference type="eggNOG" id="KOG0255">
    <property type="taxonomic scope" value="Eukaryota"/>
</dbReference>
<feature type="domain" description="Major facilitator superfamily (MFS) profile" evidence="6">
    <location>
        <begin position="18"/>
        <end position="485"/>
    </location>
</feature>
<dbReference type="HOGENOM" id="CLU_001265_33_3_1"/>
<dbReference type="EMBL" id="CH940652">
    <property type="protein sequence ID" value="EDW59156.2"/>
    <property type="molecule type" value="Genomic_DNA"/>
</dbReference>
<keyword evidence="4 5" id="KW-0472">Membrane</keyword>
<dbReference type="PROSITE" id="PS50850">
    <property type="entry name" value="MFS"/>
    <property type="match status" value="1"/>
</dbReference>
<dbReference type="SUPFAM" id="SSF103473">
    <property type="entry name" value="MFS general substrate transporter"/>
    <property type="match status" value="1"/>
</dbReference>
<feature type="transmembrane region" description="Helical" evidence="5">
    <location>
        <begin position="308"/>
        <end position="325"/>
    </location>
</feature>
<dbReference type="Pfam" id="PF00083">
    <property type="entry name" value="Sugar_tr"/>
    <property type="match status" value="1"/>
</dbReference>
<dbReference type="OrthoDB" id="3936150at2759"/>
<dbReference type="InterPro" id="IPR020846">
    <property type="entry name" value="MFS_dom"/>
</dbReference>
<keyword evidence="3 5" id="KW-1133">Transmembrane helix</keyword>
<evidence type="ECO:0000256" key="5">
    <source>
        <dbReference type="SAM" id="Phobius"/>
    </source>
</evidence>
<dbReference type="AlphaFoldDB" id="B4M680"/>
<accession>B4M680</accession>
<feature type="transmembrane region" description="Helical" evidence="5">
    <location>
        <begin position="106"/>
        <end position="124"/>
    </location>
</feature>
<name>B4M680_DROVI</name>
<dbReference type="InterPro" id="IPR036259">
    <property type="entry name" value="MFS_trans_sf"/>
</dbReference>
<dbReference type="Proteomes" id="UP000008792">
    <property type="component" value="Unassembled WGS sequence"/>
</dbReference>
<feature type="transmembrane region" description="Helical" evidence="5">
    <location>
        <begin position="191"/>
        <end position="215"/>
    </location>
</feature>
<dbReference type="Gene3D" id="1.20.1250.20">
    <property type="entry name" value="MFS general substrate transporter like domains"/>
    <property type="match status" value="1"/>
</dbReference>
<evidence type="ECO:0000256" key="4">
    <source>
        <dbReference type="ARBA" id="ARBA00023136"/>
    </source>
</evidence>
<dbReference type="GO" id="GO:0022857">
    <property type="term" value="F:transmembrane transporter activity"/>
    <property type="evidence" value="ECO:0007669"/>
    <property type="project" value="InterPro"/>
</dbReference>
<keyword evidence="8" id="KW-1185">Reference proteome</keyword>